<dbReference type="AlphaFoldDB" id="A0A183HSR7"/>
<gene>
    <name evidence="1" type="ORF">OFLC_LOCUS10526</name>
</gene>
<accession>A0A183HSR7</accession>
<dbReference type="InterPro" id="IPR002017">
    <property type="entry name" value="Spectrin_repeat"/>
</dbReference>
<reference evidence="3" key="1">
    <citation type="submission" date="2016-06" db="UniProtKB">
        <authorList>
            <consortium name="WormBaseParasite"/>
        </authorList>
    </citation>
    <scope>IDENTIFICATION</scope>
</reference>
<dbReference type="GO" id="GO:0016020">
    <property type="term" value="C:membrane"/>
    <property type="evidence" value="ECO:0007669"/>
    <property type="project" value="TreeGrafter"/>
</dbReference>
<evidence type="ECO:0000313" key="3">
    <source>
        <dbReference type="WBParaSite" id="OFLC_0001052801-mRNA-1"/>
    </source>
</evidence>
<dbReference type="GO" id="GO:0030056">
    <property type="term" value="C:hemidesmosome"/>
    <property type="evidence" value="ECO:0007669"/>
    <property type="project" value="TreeGrafter"/>
</dbReference>
<keyword evidence="2" id="KW-1185">Reference proteome</keyword>
<dbReference type="InterPro" id="IPR018159">
    <property type="entry name" value="Spectrin/alpha-actinin"/>
</dbReference>
<dbReference type="Pfam" id="PF00435">
    <property type="entry name" value="Spectrin"/>
    <property type="match status" value="1"/>
</dbReference>
<dbReference type="Gene3D" id="1.20.58.60">
    <property type="match status" value="1"/>
</dbReference>
<dbReference type="CDD" id="cd00176">
    <property type="entry name" value="SPEC"/>
    <property type="match status" value="1"/>
</dbReference>
<dbReference type="GO" id="GO:0005737">
    <property type="term" value="C:cytoplasm"/>
    <property type="evidence" value="ECO:0007669"/>
    <property type="project" value="TreeGrafter"/>
</dbReference>
<dbReference type="EMBL" id="UZAJ01014119">
    <property type="protein sequence ID" value="VDO69156.1"/>
    <property type="molecule type" value="Genomic_DNA"/>
</dbReference>
<organism evidence="3">
    <name type="scientific">Onchocerca flexuosa</name>
    <dbReference type="NCBI Taxonomy" id="387005"/>
    <lineage>
        <taxon>Eukaryota</taxon>
        <taxon>Metazoa</taxon>
        <taxon>Ecdysozoa</taxon>
        <taxon>Nematoda</taxon>
        <taxon>Chromadorea</taxon>
        <taxon>Rhabditida</taxon>
        <taxon>Spirurina</taxon>
        <taxon>Spiruromorpha</taxon>
        <taxon>Filarioidea</taxon>
        <taxon>Onchocercidae</taxon>
        <taxon>Onchocerca</taxon>
    </lineage>
</organism>
<proteinExistence type="predicted"/>
<evidence type="ECO:0000313" key="1">
    <source>
        <dbReference type="EMBL" id="VDO69156.1"/>
    </source>
</evidence>
<reference evidence="1 2" key="2">
    <citation type="submission" date="2018-11" db="EMBL/GenBank/DDBJ databases">
        <authorList>
            <consortium name="Pathogen Informatics"/>
        </authorList>
    </citation>
    <scope>NUCLEOTIDE SEQUENCE [LARGE SCALE GENOMIC DNA]</scope>
</reference>
<dbReference type="PANTHER" id="PTHR23169">
    <property type="entry name" value="ENVOPLAKIN"/>
    <property type="match status" value="1"/>
</dbReference>
<dbReference type="InterPro" id="IPR043197">
    <property type="entry name" value="Plakin"/>
</dbReference>
<dbReference type="GO" id="GO:0005882">
    <property type="term" value="C:intermediate filament"/>
    <property type="evidence" value="ECO:0007669"/>
    <property type="project" value="TreeGrafter"/>
</dbReference>
<dbReference type="WBParaSite" id="OFLC_0001052801-mRNA-1">
    <property type="protein sequence ID" value="OFLC_0001052801-mRNA-1"/>
    <property type="gene ID" value="OFLC_0001052801"/>
</dbReference>
<dbReference type="Proteomes" id="UP000267606">
    <property type="component" value="Unassembled WGS sequence"/>
</dbReference>
<name>A0A183HSR7_9BILA</name>
<protein>
    <submittedName>
        <fullName evidence="3">Dystrophin</fullName>
    </submittedName>
</protein>
<dbReference type="GO" id="GO:0045104">
    <property type="term" value="P:intermediate filament cytoskeleton organization"/>
    <property type="evidence" value="ECO:0007669"/>
    <property type="project" value="InterPro"/>
</dbReference>
<dbReference type="GO" id="GO:0031122">
    <property type="term" value="P:cytoplasmic microtubule organization"/>
    <property type="evidence" value="ECO:0007669"/>
    <property type="project" value="TreeGrafter"/>
</dbReference>
<dbReference type="PANTHER" id="PTHR23169:SF23">
    <property type="entry name" value="SHORT STOP, ISOFORM H"/>
    <property type="match status" value="1"/>
</dbReference>
<evidence type="ECO:0000313" key="2">
    <source>
        <dbReference type="Proteomes" id="UP000267606"/>
    </source>
</evidence>
<dbReference type="GO" id="GO:0005198">
    <property type="term" value="F:structural molecule activity"/>
    <property type="evidence" value="ECO:0007669"/>
    <property type="project" value="TreeGrafter"/>
</dbReference>
<dbReference type="SUPFAM" id="SSF46966">
    <property type="entry name" value="Spectrin repeat"/>
    <property type="match status" value="2"/>
</dbReference>
<dbReference type="STRING" id="387005.A0A183HSR7"/>
<sequence>INSRPTSIKEAEVEVCKHRVIQNEILVHEASMDTLNSAAKRIIAADPSTANSTQPMIDKLNSSWHMLVDKLEDVWVQLDDARKAAENLGGEVDRWAMWLQDKDADLSQIKPTGGLPETAQAQLDDFFVLKAEIEQNRPALEAHLETATKYLSDSDRDSWIVQRGVQLTKKWIQVMGS</sequence>
<dbReference type="GO" id="GO:0042060">
    <property type="term" value="P:wound healing"/>
    <property type="evidence" value="ECO:0007669"/>
    <property type="project" value="TreeGrafter"/>
</dbReference>